<sequence length="474" mass="51938">MSNTRPDNPQTLEPIARAVGGTEHSWCKAIPAGTGITVLGLLLSKAPNIPFFQAALHQLQSSHPILRSKLHFDTPTASFSYITPPSPHLQIQFFDLPSTTAIHNSITTTTTDNNDNITPYHLLLEHEMNKNSWSSSSSDNDLFFASVYTLSETRWVLVLRLHTSACDRASAAALLRELLEQMGGGGEIENYKEELGVPIEDCIPDGKSSKWFWARGMDVVGYSLNSFRLANLNFIDASSARRSQVIRLQINSDQTFKLVEGCKSRGIKLCGALAAAGLIAAHSTKDLPHDQSHKYAVVTLVDCRSILDPVLSSHNLGFYHSAILNTHDINGGDKLWEVAQRCYMSFANAKKNNKHFTDMGDLNFLMGKAIDNPGLTPSSSSRTACISVFEDPVIDESDNAMHGELGLEDYVGCASVHGVGPSLAFFDTIRNGRLDCACVYPSPLHSREQIQKLIDDMKRILVDSCANDVEGGET</sequence>
<dbReference type="InterPro" id="IPR031641">
    <property type="entry name" value="PapA_C"/>
</dbReference>
<name>B9SWG5_RICCO</name>
<gene>
    <name evidence="4" type="ORF">RCOM_0293140</name>
</gene>
<dbReference type="EMBL" id="EQ974198">
    <property type="protein sequence ID" value="EEF32050.1"/>
    <property type="molecule type" value="Genomic_DNA"/>
</dbReference>
<evidence type="ECO:0000313" key="5">
    <source>
        <dbReference type="Proteomes" id="UP000008311"/>
    </source>
</evidence>
<dbReference type="Pfam" id="PF16911">
    <property type="entry name" value="PapA_C"/>
    <property type="match status" value="1"/>
</dbReference>
<dbReference type="Gene3D" id="3.30.559.10">
    <property type="entry name" value="Chloramphenicol acetyltransferase-like domain"/>
    <property type="match status" value="1"/>
</dbReference>
<dbReference type="PANTHER" id="PTHR34375">
    <property type="entry name" value="GATA ZINC FINGER PROTEIN-RELATED"/>
    <property type="match status" value="1"/>
</dbReference>
<dbReference type="SUPFAM" id="SSF52777">
    <property type="entry name" value="CoA-dependent acyltransferases"/>
    <property type="match status" value="2"/>
</dbReference>
<evidence type="ECO:0000256" key="2">
    <source>
        <dbReference type="ARBA" id="ARBA00023315"/>
    </source>
</evidence>
<protein>
    <recommendedName>
        <fullName evidence="3">Phthiocerol/phthiodiolone dimycocerosyl transferase C-terminal domain-containing protein</fullName>
    </recommendedName>
</protein>
<keyword evidence="1" id="KW-0808">Transferase</keyword>
<evidence type="ECO:0000259" key="3">
    <source>
        <dbReference type="Pfam" id="PF16911"/>
    </source>
</evidence>
<feature type="domain" description="Phthiocerol/phthiodiolone dimycocerosyl transferase C-terminal" evidence="3">
    <location>
        <begin position="242"/>
        <end position="338"/>
    </location>
</feature>
<dbReference type="Proteomes" id="UP000008311">
    <property type="component" value="Unassembled WGS sequence"/>
</dbReference>
<dbReference type="STRING" id="3988.B9SWG5"/>
<evidence type="ECO:0000256" key="1">
    <source>
        <dbReference type="ARBA" id="ARBA00022679"/>
    </source>
</evidence>
<organism evidence="4 5">
    <name type="scientific">Ricinus communis</name>
    <name type="common">Castor bean</name>
    <dbReference type="NCBI Taxonomy" id="3988"/>
    <lineage>
        <taxon>Eukaryota</taxon>
        <taxon>Viridiplantae</taxon>
        <taxon>Streptophyta</taxon>
        <taxon>Embryophyta</taxon>
        <taxon>Tracheophyta</taxon>
        <taxon>Spermatophyta</taxon>
        <taxon>Magnoliopsida</taxon>
        <taxon>eudicotyledons</taxon>
        <taxon>Gunneridae</taxon>
        <taxon>Pentapetalae</taxon>
        <taxon>rosids</taxon>
        <taxon>fabids</taxon>
        <taxon>Malpighiales</taxon>
        <taxon>Euphorbiaceae</taxon>
        <taxon>Acalyphoideae</taxon>
        <taxon>Acalypheae</taxon>
        <taxon>Ricinus</taxon>
    </lineage>
</organism>
<dbReference type="InterPro" id="IPR023213">
    <property type="entry name" value="CAT-like_dom_sf"/>
</dbReference>
<keyword evidence="2" id="KW-0012">Acyltransferase</keyword>
<dbReference type="Gene3D" id="3.30.559.30">
    <property type="entry name" value="Nonribosomal peptide synthetase, condensation domain"/>
    <property type="match status" value="1"/>
</dbReference>
<dbReference type="eggNOG" id="ENOG502QQX5">
    <property type="taxonomic scope" value="Eukaryota"/>
</dbReference>
<accession>B9SWG5</accession>
<evidence type="ECO:0000313" key="4">
    <source>
        <dbReference type="EMBL" id="EEF32050.1"/>
    </source>
</evidence>
<keyword evidence="5" id="KW-1185">Reference proteome</keyword>
<proteinExistence type="predicted"/>
<dbReference type="AlphaFoldDB" id="B9SWG5"/>
<dbReference type="FunCoup" id="B9SWG5">
    <property type="interactions" value="1445"/>
</dbReference>
<dbReference type="PANTHER" id="PTHR34375:SF2">
    <property type="entry name" value="GATA ZINC FINGER PROTEIN"/>
    <property type="match status" value="1"/>
</dbReference>
<reference evidence="5" key="1">
    <citation type="journal article" date="2010" name="Nat. Biotechnol.">
        <title>Draft genome sequence of the oilseed species Ricinus communis.</title>
        <authorList>
            <person name="Chan A.P."/>
            <person name="Crabtree J."/>
            <person name="Zhao Q."/>
            <person name="Lorenzi H."/>
            <person name="Orvis J."/>
            <person name="Puiu D."/>
            <person name="Melake-Berhan A."/>
            <person name="Jones K.M."/>
            <person name="Redman J."/>
            <person name="Chen G."/>
            <person name="Cahoon E.B."/>
            <person name="Gedil M."/>
            <person name="Stanke M."/>
            <person name="Haas B.J."/>
            <person name="Wortman J.R."/>
            <person name="Fraser-Liggett C.M."/>
            <person name="Ravel J."/>
            <person name="Rabinowicz P.D."/>
        </authorList>
    </citation>
    <scope>NUCLEOTIDE SEQUENCE [LARGE SCALE GENOMIC DNA]</scope>
    <source>
        <strain evidence="5">cv. Hale</strain>
    </source>
</reference>
<dbReference type="InParanoid" id="B9SWG5"/>
<dbReference type="GO" id="GO:0016746">
    <property type="term" value="F:acyltransferase activity"/>
    <property type="evidence" value="ECO:0007669"/>
    <property type="project" value="UniProtKB-KW"/>
</dbReference>